<evidence type="ECO:0000313" key="2">
    <source>
        <dbReference type="Proteomes" id="UP001230504"/>
    </source>
</evidence>
<dbReference type="EMBL" id="JAHLJV010000011">
    <property type="protein sequence ID" value="KAK1596538.1"/>
    <property type="molecule type" value="Genomic_DNA"/>
</dbReference>
<gene>
    <name evidence="1" type="ORF">LY79DRAFT_577138</name>
</gene>
<dbReference type="Proteomes" id="UP001230504">
    <property type="component" value="Unassembled WGS sequence"/>
</dbReference>
<reference evidence="1" key="1">
    <citation type="submission" date="2021-06" db="EMBL/GenBank/DDBJ databases">
        <title>Comparative genomics, transcriptomics and evolutionary studies reveal genomic signatures of adaptation to plant cell wall in hemibiotrophic fungi.</title>
        <authorList>
            <consortium name="DOE Joint Genome Institute"/>
            <person name="Baroncelli R."/>
            <person name="Diaz J.F."/>
            <person name="Benocci T."/>
            <person name="Peng M."/>
            <person name="Battaglia E."/>
            <person name="Haridas S."/>
            <person name="Andreopoulos W."/>
            <person name="Labutti K."/>
            <person name="Pangilinan J."/>
            <person name="Floch G.L."/>
            <person name="Makela M.R."/>
            <person name="Henrissat B."/>
            <person name="Grigoriev I.V."/>
            <person name="Crouch J.A."/>
            <person name="De Vries R.P."/>
            <person name="Sukno S.A."/>
            <person name="Thon M.R."/>
        </authorList>
    </citation>
    <scope>NUCLEOTIDE SEQUENCE</scope>
    <source>
        <strain evidence="1">CBS 125086</strain>
    </source>
</reference>
<evidence type="ECO:0000313" key="1">
    <source>
        <dbReference type="EMBL" id="KAK1596538.1"/>
    </source>
</evidence>
<proteinExistence type="predicted"/>
<name>A0AAD8V8Q4_9PEZI</name>
<organism evidence="1 2">
    <name type="scientific">Colletotrichum navitas</name>
    <dbReference type="NCBI Taxonomy" id="681940"/>
    <lineage>
        <taxon>Eukaryota</taxon>
        <taxon>Fungi</taxon>
        <taxon>Dikarya</taxon>
        <taxon>Ascomycota</taxon>
        <taxon>Pezizomycotina</taxon>
        <taxon>Sordariomycetes</taxon>
        <taxon>Hypocreomycetidae</taxon>
        <taxon>Glomerellales</taxon>
        <taxon>Glomerellaceae</taxon>
        <taxon>Colletotrichum</taxon>
        <taxon>Colletotrichum graminicola species complex</taxon>
    </lineage>
</organism>
<dbReference type="AlphaFoldDB" id="A0AAD8V8Q4"/>
<accession>A0AAD8V8Q4</accession>
<dbReference type="RefSeq" id="XP_060417391.1">
    <property type="nucleotide sequence ID" value="XM_060559856.1"/>
</dbReference>
<sequence>MAKFEKRTWGGGTVCISGDKRTPQYGYKGRISVVCSPSVSLIPVARHKPLTGLASFWGPYLGTVCIRTVLLHSCRTLGSATSQPEHHQSTKVALVFAPNDVTMGPYFLHQIGRDPTARSSSLPACPPACHEYRYRQFHRGPRIDDDLSHFLSRVFSRLETTVCLPAYLPT</sequence>
<comment type="caution">
    <text evidence="1">The sequence shown here is derived from an EMBL/GenBank/DDBJ whole genome shotgun (WGS) entry which is preliminary data.</text>
</comment>
<protein>
    <submittedName>
        <fullName evidence="1">Uncharacterized protein</fullName>
    </submittedName>
</protein>
<keyword evidence="2" id="KW-1185">Reference proteome</keyword>
<dbReference type="GeneID" id="85444096"/>